<proteinExistence type="predicted"/>
<dbReference type="Proteomes" id="UP000288805">
    <property type="component" value="Unassembled WGS sequence"/>
</dbReference>
<evidence type="ECO:0000313" key="1">
    <source>
        <dbReference type="EMBL" id="RVX08860.1"/>
    </source>
</evidence>
<sequence length="142" mass="15714">MEEKPLCYASARILFWKLSVAANTIQSNKDVCVHAFSVSAKAENCISLYSSESASSGRGLGCIFSVSKKEVILSCYSESISVVLQDEKENKFSIFVHSRPGFLLNKATTRSVYFLNRQLNDSIQVALPLGSELKIQGSYFEI</sequence>
<dbReference type="AlphaFoldDB" id="A0A438JIU5"/>
<reference evidence="1 2" key="1">
    <citation type="journal article" date="2018" name="PLoS Genet.">
        <title>Population sequencing reveals clonal diversity and ancestral inbreeding in the grapevine cultivar Chardonnay.</title>
        <authorList>
            <person name="Roach M.J."/>
            <person name="Johnson D.L."/>
            <person name="Bohlmann J."/>
            <person name="van Vuuren H.J."/>
            <person name="Jones S.J."/>
            <person name="Pretorius I.S."/>
            <person name="Schmidt S.A."/>
            <person name="Borneman A.R."/>
        </authorList>
    </citation>
    <scope>NUCLEOTIDE SEQUENCE [LARGE SCALE GENOMIC DNA]</scope>
    <source>
        <strain evidence="2">cv. Chardonnay</strain>
        <tissue evidence="1">Leaf</tissue>
    </source>
</reference>
<accession>A0A438JIU5</accession>
<gene>
    <name evidence="1" type="ORF">CK203_011035</name>
</gene>
<name>A0A438JIU5_VITVI</name>
<evidence type="ECO:0000313" key="2">
    <source>
        <dbReference type="Proteomes" id="UP000288805"/>
    </source>
</evidence>
<dbReference type="EMBL" id="QGNW01000040">
    <property type="protein sequence ID" value="RVX08860.1"/>
    <property type="molecule type" value="Genomic_DNA"/>
</dbReference>
<organism evidence="1 2">
    <name type="scientific">Vitis vinifera</name>
    <name type="common">Grape</name>
    <dbReference type="NCBI Taxonomy" id="29760"/>
    <lineage>
        <taxon>Eukaryota</taxon>
        <taxon>Viridiplantae</taxon>
        <taxon>Streptophyta</taxon>
        <taxon>Embryophyta</taxon>
        <taxon>Tracheophyta</taxon>
        <taxon>Spermatophyta</taxon>
        <taxon>Magnoliopsida</taxon>
        <taxon>eudicotyledons</taxon>
        <taxon>Gunneridae</taxon>
        <taxon>Pentapetalae</taxon>
        <taxon>rosids</taxon>
        <taxon>Vitales</taxon>
        <taxon>Vitaceae</taxon>
        <taxon>Viteae</taxon>
        <taxon>Vitis</taxon>
    </lineage>
</organism>
<protein>
    <submittedName>
        <fullName evidence="1">Uncharacterized protein</fullName>
    </submittedName>
</protein>
<comment type="caution">
    <text evidence="1">The sequence shown here is derived from an EMBL/GenBank/DDBJ whole genome shotgun (WGS) entry which is preliminary data.</text>
</comment>